<feature type="domain" description="GIL1/IRKI C-terminal" evidence="3">
    <location>
        <begin position="734"/>
        <end position="792"/>
    </location>
</feature>
<feature type="region of interest" description="Disordered" evidence="2">
    <location>
        <begin position="54"/>
        <end position="79"/>
    </location>
</feature>
<dbReference type="FunCoup" id="A0A2K1KED6">
    <property type="interactions" value="2868"/>
</dbReference>
<dbReference type="Gramene" id="Pp3c6_4090V3.3">
    <property type="protein sequence ID" value="PAC:32976122.CDS.1"/>
    <property type="gene ID" value="Pp3c6_4090"/>
</dbReference>
<keyword evidence="1" id="KW-0175">Coiled coil</keyword>
<dbReference type="GeneID" id="112284118"/>
<evidence type="ECO:0000313" key="5">
    <source>
        <dbReference type="EnsemblPlants" id="PAC:32976120.CDS.1"/>
    </source>
</evidence>
<feature type="compositionally biased region" description="Basic and acidic residues" evidence="2">
    <location>
        <begin position="54"/>
        <end position="66"/>
    </location>
</feature>
<evidence type="ECO:0000313" key="6">
    <source>
        <dbReference type="Proteomes" id="UP000006727"/>
    </source>
</evidence>
<evidence type="ECO:0000256" key="1">
    <source>
        <dbReference type="SAM" id="Coils"/>
    </source>
</evidence>
<keyword evidence="6" id="KW-1185">Reference proteome</keyword>
<evidence type="ECO:0000256" key="2">
    <source>
        <dbReference type="SAM" id="MobiDB-lite"/>
    </source>
</evidence>
<reference evidence="4 6" key="1">
    <citation type="journal article" date="2008" name="Science">
        <title>The Physcomitrella genome reveals evolutionary insights into the conquest of land by plants.</title>
        <authorList>
            <person name="Rensing S."/>
            <person name="Lang D."/>
            <person name="Zimmer A."/>
            <person name="Terry A."/>
            <person name="Salamov A."/>
            <person name="Shapiro H."/>
            <person name="Nishiyama T."/>
            <person name="Perroud P.-F."/>
            <person name="Lindquist E."/>
            <person name="Kamisugi Y."/>
            <person name="Tanahashi T."/>
            <person name="Sakakibara K."/>
            <person name="Fujita T."/>
            <person name="Oishi K."/>
            <person name="Shin-I T."/>
            <person name="Kuroki Y."/>
            <person name="Toyoda A."/>
            <person name="Suzuki Y."/>
            <person name="Hashimoto A."/>
            <person name="Yamaguchi K."/>
            <person name="Sugano A."/>
            <person name="Kohara Y."/>
            <person name="Fujiyama A."/>
            <person name="Anterola A."/>
            <person name="Aoki S."/>
            <person name="Ashton N."/>
            <person name="Barbazuk W.B."/>
            <person name="Barker E."/>
            <person name="Bennetzen J."/>
            <person name="Bezanilla M."/>
            <person name="Blankenship R."/>
            <person name="Cho S.H."/>
            <person name="Dutcher S."/>
            <person name="Estelle M."/>
            <person name="Fawcett J.A."/>
            <person name="Gundlach H."/>
            <person name="Hanada K."/>
            <person name="Heyl A."/>
            <person name="Hicks K.A."/>
            <person name="Hugh J."/>
            <person name="Lohr M."/>
            <person name="Mayer K."/>
            <person name="Melkozernov A."/>
            <person name="Murata T."/>
            <person name="Nelson D."/>
            <person name="Pils B."/>
            <person name="Prigge M."/>
            <person name="Reiss B."/>
            <person name="Renner T."/>
            <person name="Rombauts S."/>
            <person name="Rushton P."/>
            <person name="Sanderfoot A."/>
            <person name="Schween G."/>
            <person name="Shiu S.-H."/>
            <person name="Stueber K."/>
            <person name="Theodoulou F.L."/>
            <person name="Tu H."/>
            <person name="Van de Peer Y."/>
            <person name="Verrier P.J."/>
            <person name="Waters E."/>
            <person name="Wood A."/>
            <person name="Yang L."/>
            <person name="Cove D."/>
            <person name="Cuming A."/>
            <person name="Hasebe M."/>
            <person name="Lucas S."/>
            <person name="Mishler D.B."/>
            <person name="Reski R."/>
            <person name="Grigoriev I."/>
            <person name="Quatrano R.S."/>
            <person name="Boore J.L."/>
        </authorList>
    </citation>
    <scope>NUCLEOTIDE SEQUENCE [LARGE SCALE GENOMIC DNA]</scope>
    <source>
        <strain evidence="5 6">cv. Gransden 2004</strain>
    </source>
</reference>
<evidence type="ECO:0000259" key="3">
    <source>
        <dbReference type="Pfam" id="PF24994"/>
    </source>
</evidence>
<reference evidence="4 6" key="2">
    <citation type="journal article" date="2018" name="Plant J.">
        <title>The Physcomitrella patens chromosome-scale assembly reveals moss genome structure and evolution.</title>
        <authorList>
            <person name="Lang D."/>
            <person name="Ullrich K.K."/>
            <person name="Murat F."/>
            <person name="Fuchs J."/>
            <person name="Jenkins J."/>
            <person name="Haas F.B."/>
            <person name="Piednoel M."/>
            <person name="Gundlach H."/>
            <person name="Van Bel M."/>
            <person name="Meyberg R."/>
            <person name="Vives C."/>
            <person name="Morata J."/>
            <person name="Symeonidi A."/>
            <person name="Hiss M."/>
            <person name="Muchero W."/>
            <person name="Kamisugi Y."/>
            <person name="Saleh O."/>
            <person name="Blanc G."/>
            <person name="Decker E.L."/>
            <person name="van Gessel N."/>
            <person name="Grimwood J."/>
            <person name="Hayes R.D."/>
            <person name="Graham S.W."/>
            <person name="Gunter L.E."/>
            <person name="McDaniel S.F."/>
            <person name="Hoernstein S.N.W."/>
            <person name="Larsson A."/>
            <person name="Li F.W."/>
            <person name="Perroud P.F."/>
            <person name="Phillips J."/>
            <person name="Ranjan P."/>
            <person name="Rokshar D.S."/>
            <person name="Rothfels C.J."/>
            <person name="Schneider L."/>
            <person name="Shu S."/>
            <person name="Stevenson D.W."/>
            <person name="Thummler F."/>
            <person name="Tillich M."/>
            <person name="Villarreal Aguilar J.C."/>
            <person name="Widiez T."/>
            <person name="Wong G.K."/>
            <person name="Wymore A."/>
            <person name="Zhang Y."/>
            <person name="Zimmer A.D."/>
            <person name="Quatrano R.S."/>
            <person name="Mayer K.F.X."/>
            <person name="Goodstein D."/>
            <person name="Casacuberta J.M."/>
            <person name="Vandepoele K."/>
            <person name="Reski R."/>
            <person name="Cuming A.C."/>
            <person name="Tuskan G.A."/>
            <person name="Maumus F."/>
            <person name="Salse J."/>
            <person name="Schmutz J."/>
            <person name="Rensing S.A."/>
        </authorList>
    </citation>
    <scope>NUCLEOTIDE SEQUENCE [LARGE SCALE GENOMIC DNA]</scope>
    <source>
        <strain evidence="5 6">cv. Gransden 2004</strain>
    </source>
</reference>
<sequence length="809" mass="91788">MYSMPDDHYYSRGYEPQNGAEVSSVPRYSMHNDRMDIFPPKYPAGDGRDVFQTRPPLLDDRRDSFPPRHPMLNGRGESLASTYTTQNDRVDGFPVNSRALSPLLDESSGSSGGWSSSITSYIGSWMGREAGSPGGKTRAENGLSPGIVREPLRIQGASAYYSGHDSSYPSQSYNFPSADHGSRDLSGKIDRTLAVYEPHQVALYDPQLSIARKEVKELESVLAAKDACIDGLEKTVNGKKKFIDEMEKDFKEVRKSLFVMEGRVKDLESSNAEHQVKLKEKEQEVRGLLQRLEKSQTNSAGKDDKMKELQSALQEARREIQHLKAWRVDQEKNRETEVVALEQLKTKVLDLTTMNSLLESKKLQLAKQVKDQTERLQDLNQKVSTQELTVAAKELEVQDLRDRLGEEQEKFSKLSKDVEEKSSQMNELIEYVEQLEQELATLQKQLRGTSTDDHELLKAHCLALEEQVGSHELEMQNQRARLREEWETTSKLNERIRQSDIQIEDLKQQIEDLEGGESGVVKSVPKEIVGRVSSFGSQATPQLLEKAVRLVHEVAGIFSRLLMKAMEQGKIDGMAVARNNFVRSVSLGKAAPLKYVLEAITCKLLFQGFEHECFDLQDSSSGFMDLERQRVENFRQYKMLNAMDNPEHYVHSGDSLFTHFCRIKLEDLSDTIPEISSMVKEIIDLTFENSSAEDSSTEVTTYLTAKLGTTFFQLAACVWQVHKLAFAFHPMARIFRVAQSEKFVEKYMESVIFQESESDEDEDMPSSDISRVDFMVVPGFLIDRVVVRSRVFVVTKPVLSSVRLPIRTK</sequence>
<dbReference type="EMBL" id="ABEU02000006">
    <property type="protein sequence ID" value="PNR52109.1"/>
    <property type="molecule type" value="Genomic_DNA"/>
</dbReference>
<feature type="coiled-coil region" evidence="1">
    <location>
        <begin position="362"/>
        <end position="516"/>
    </location>
</feature>
<dbReference type="Gramene" id="Pp3c6_4090V3.1">
    <property type="protein sequence ID" value="PAC:32976120.CDS.1"/>
    <property type="gene ID" value="Pp3c6_4090"/>
</dbReference>
<dbReference type="PANTHER" id="PTHR31161">
    <property type="entry name" value="PROTEIN GRAVITROPIC IN THE LIGHT 1"/>
    <property type="match status" value="1"/>
</dbReference>
<evidence type="ECO:0000313" key="4">
    <source>
        <dbReference type="EMBL" id="PNR52109.1"/>
    </source>
</evidence>
<dbReference type="InterPro" id="IPR040225">
    <property type="entry name" value="GIL1-like"/>
</dbReference>
<dbReference type="Pfam" id="PF24994">
    <property type="entry name" value="GIL1_IRKI_C"/>
    <property type="match status" value="1"/>
</dbReference>
<dbReference type="RefSeq" id="XP_024379464.1">
    <property type="nucleotide sequence ID" value="XM_024523696.2"/>
</dbReference>
<accession>A0A2K1KED6</accession>
<dbReference type="Gramene" id="Pp3c6_4090V3.2">
    <property type="protein sequence ID" value="PAC:32976121.CDS.1"/>
    <property type="gene ID" value="Pp3c6_4090"/>
</dbReference>
<name>A0A2K1KED6_PHYPA</name>
<organism evidence="4">
    <name type="scientific">Physcomitrium patens</name>
    <name type="common">Spreading-leaved earth moss</name>
    <name type="synonym">Physcomitrella patens</name>
    <dbReference type="NCBI Taxonomy" id="3218"/>
    <lineage>
        <taxon>Eukaryota</taxon>
        <taxon>Viridiplantae</taxon>
        <taxon>Streptophyta</taxon>
        <taxon>Embryophyta</taxon>
        <taxon>Bryophyta</taxon>
        <taxon>Bryophytina</taxon>
        <taxon>Bryopsida</taxon>
        <taxon>Funariidae</taxon>
        <taxon>Funariales</taxon>
        <taxon>Funariaceae</taxon>
        <taxon>Physcomitrium</taxon>
    </lineage>
</organism>
<dbReference type="InterPro" id="IPR056813">
    <property type="entry name" value="GIL1_IRKI_C"/>
</dbReference>
<dbReference type="Proteomes" id="UP000006727">
    <property type="component" value="Chromosome 6"/>
</dbReference>
<dbReference type="EnsemblPlants" id="Pp3c6_4090V3.3">
    <property type="protein sequence ID" value="PAC:32976122.CDS.1"/>
    <property type="gene ID" value="Pp3c6_4090"/>
</dbReference>
<proteinExistence type="predicted"/>
<dbReference type="OrthoDB" id="678887at2759"/>
<protein>
    <recommendedName>
        <fullName evidence="3">GIL1/IRKI C-terminal domain-containing protein</fullName>
    </recommendedName>
</protein>
<dbReference type="EnsemblPlants" id="Pp3c6_4090V3.2">
    <property type="protein sequence ID" value="PAC:32976121.CDS.1"/>
    <property type="gene ID" value="Pp3c6_4090"/>
</dbReference>
<dbReference type="PaxDb" id="3218-PP1S310_15V6.1"/>
<dbReference type="GO" id="GO:0009639">
    <property type="term" value="P:response to red or far red light"/>
    <property type="evidence" value="ECO:0007669"/>
    <property type="project" value="InterPro"/>
</dbReference>
<feature type="compositionally biased region" description="Basic and acidic residues" evidence="2">
    <location>
        <begin position="1"/>
        <end position="10"/>
    </location>
</feature>
<feature type="region of interest" description="Disordered" evidence="2">
    <location>
        <begin position="1"/>
        <end position="22"/>
    </location>
</feature>
<dbReference type="GO" id="GO:0009959">
    <property type="term" value="P:negative gravitropism"/>
    <property type="evidence" value="ECO:0007669"/>
    <property type="project" value="InterPro"/>
</dbReference>
<gene>
    <name evidence="5" type="primary">LOC112284118</name>
    <name evidence="4" type="ORF">PHYPA_008483</name>
</gene>
<reference evidence="5" key="3">
    <citation type="submission" date="2020-12" db="UniProtKB">
        <authorList>
            <consortium name="EnsemblPlants"/>
        </authorList>
    </citation>
    <scope>IDENTIFICATION</scope>
</reference>
<feature type="coiled-coil region" evidence="1">
    <location>
        <begin position="264"/>
        <end position="333"/>
    </location>
</feature>
<dbReference type="EnsemblPlants" id="Pp3c6_4090V3.1">
    <property type="protein sequence ID" value="PAC:32976120.CDS.1"/>
    <property type="gene ID" value="Pp3c6_4090"/>
</dbReference>
<dbReference type="AlphaFoldDB" id="A0A2K1KED6"/>
<dbReference type="KEGG" id="ppp:112284118"/>